<dbReference type="RefSeq" id="WP_091242706.1">
    <property type="nucleotide sequence ID" value="NZ_FNAG01000006.1"/>
</dbReference>
<gene>
    <name evidence="1" type="ORF">SAMN04488509_10674</name>
</gene>
<dbReference type="Pfam" id="PF11697">
    <property type="entry name" value="DUF3293"/>
    <property type="match status" value="1"/>
</dbReference>
<evidence type="ECO:0008006" key="3">
    <source>
        <dbReference type="Google" id="ProtNLM"/>
    </source>
</evidence>
<dbReference type="STRING" id="265719.SAMN04488509_10674"/>
<proteinExistence type="predicted"/>
<organism evidence="1 2">
    <name type="scientific">Aquimonas voraii</name>
    <dbReference type="NCBI Taxonomy" id="265719"/>
    <lineage>
        <taxon>Bacteria</taxon>
        <taxon>Pseudomonadati</taxon>
        <taxon>Pseudomonadota</taxon>
        <taxon>Gammaproteobacteria</taxon>
        <taxon>Lysobacterales</taxon>
        <taxon>Lysobacteraceae</taxon>
        <taxon>Aquimonas</taxon>
    </lineage>
</organism>
<dbReference type="InterPro" id="IPR021710">
    <property type="entry name" value="DUF3293"/>
</dbReference>
<protein>
    <recommendedName>
        <fullName evidence="3">DUF3293 domain-containing protein</fullName>
    </recommendedName>
</protein>
<keyword evidence="2" id="KW-1185">Reference proteome</keyword>
<sequence>MDDDLRKRFEPLYRATDYVVEDPRLQCRLRIDEPCERLSHWLRLQGYAAAAFITACNPRSEIRTDAENREAMARLRSAVEALGLPALRGLGRAQVGDHHEPSLLVPGLALEAAHALMRRFQQNAFVWFERAAGRARLEWVQPHPDQ</sequence>
<dbReference type="Proteomes" id="UP000199603">
    <property type="component" value="Unassembled WGS sequence"/>
</dbReference>
<dbReference type="EMBL" id="FNAG01000006">
    <property type="protein sequence ID" value="SDD73990.1"/>
    <property type="molecule type" value="Genomic_DNA"/>
</dbReference>
<evidence type="ECO:0000313" key="1">
    <source>
        <dbReference type="EMBL" id="SDD73990.1"/>
    </source>
</evidence>
<evidence type="ECO:0000313" key="2">
    <source>
        <dbReference type="Proteomes" id="UP000199603"/>
    </source>
</evidence>
<name>A0A1G6X749_9GAMM</name>
<accession>A0A1G6X749</accession>
<dbReference type="AlphaFoldDB" id="A0A1G6X749"/>
<reference evidence="1 2" key="1">
    <citation type="submission" date="2016-10" db="EMBL/GenBank/DDBJ databases">
        <authorList>
            <person name="de Groot N.N."/>
        </authorList>
    </citation>
    <scope>NUCLEOTIDE SEQUENCE [LARGE SCALE GENOMIC DNA]</scope>
    <source>
        <strain evidence="1 2">DSM 16957</strain>
    </source>
</reference>